<evidence type="ECO:0000256" key="1">
    <source>
        <dbReference type="SAM" id="MobiDB-lite"/>
    </source>
</evidence>
<dbReference type="EMBL" id="JBHUNF010000002">
    <property type="protein sequence ID" value="MFD2674450.1"/>
    <property type="molecule type" value="Genomic_DNA"/>
</dbReference>
<feature type="signal peptide" evidence="2">
    <location>
        <begin position="1"/>
        <end position="31"/>
    </location>
</feature>
<evidence type="ECO:0000256" key="2">
    <source>
        <dbReference type="SAM" id="SignalP"/>
    </source>
</evidence>
<proteinExistence type="predicted"/>
<dbReference type="Proteomes" id="UP001597453">
    <property type="component" value="Unassembled WGS sequence"/>
</dbReference>
<sequence>MLKQLHKLHRAALALALTAALGLSTTTAAFADVKVDGGGDTGSIGITNPGNNSGGGGNDVDGVADVNFTPGPTTCTLNKSEAQKQDKTIPCSDGDGTWWDNTGQFA</sequence>
<protein>
    <recommendedName>
        <fullName evidence="5">Secreted protein</fullName>
    </recommendedName>
</protein>
<organism evidence="3 4">
    <name type="scientific">Gulosibacter bifidus</name>
    <dbReference type="NCBI Taxonomy" id="272239"/>
    <lineage>
        <taxon>Bacteria</taxon>
        <taxon>Bacillati</taxon>
        <taxon>Actinomycetota</taxon>
        <taxon>Actinomycetes</taxon>
        <taxon>Micrococcales</taxon>
        <taxon>Microbacteriaceae</taxon>
        <taxon>Gulosibacter</taxon>
    </lineage>
</organism>
<evidence type="ECO:0008006" key="5">
    <source>
        <dbReference type="Google" id="ProtNLM"/>
    </source>
</evidence>
<feature type="region of interest" description="Disordered" evidence="1">
    <location>
        <begin position="44"/>
        <end position="65"/>
    </location>
</feature>
<evidence type="ECO:0000313" key="3">
    <source>
        <dbReference type="EMBL" id="MFD2674450.1"/>
    </source>
</evidence>
<evidence type="ECO:0000313" key="4">
    <source>
        <dbReference type="Proteomes" id="UP001597453"/>
    </source>
</evidence>
<comment type="caution">
    <text evidence="3">The sequence shown here is derived from an EMBL/GenBank/DDBJ whole genome shotgun (WGS) entry which is preliminary data.</text>
</comment>
<keyword evidence="4" id="KW-1185">Reference proteome</keyword>
<gene>
    <name evidence="3" type="ORF">ACFSUQ_03950</name>
</gene>
<accession>A0ABW5RI76</accession>
<dbReference type="RefSeq" id="WP_066056626.1">
    <property type="nucleotide sequence ID" value="NZ_JBHUNF010000002.1"/>
</dbReference>
<keyword evidence="2" id="KW-0732">Signal</keyword>
<name>A0ABW5RI76_9MICO</name>
<feature type="chain" id="PRO_5045419567" description="Secreted protein" evidence="2">
    <location>
        <begin position="32"/>
        <end position="106"/>
    </location>
</feature>
<reference evidence="4" key="1">
    <citation type="journal article" date="2019" name="Int. J. Syst. Evol. Microbiol.">
        <title>The Global Catalogue of Microorganisms (GCM) 10K type strain sequencing project: providing services to taxonomists for standard genome sequencing and annotation.</title>
        <authorList>
            <consortium name="The Broad Institute Genomics Platform"/>
            <consortium name="The Broad Institute Genome Sequencing Center for Infectious Disease"/>
            <person name="Wu L."/>
            <person name="Ma J."/>
        </authorList>
    </citation>
    <scope>NUCLEOTIDE SEQUENCE [LARGE SCALE GENOMIC DNA]</scope>
    <source>
        <strain evidence="4">TISTR 1511</strain>
    </source>
</reference>